<dbReference type="Gene3D" id="1.20.910.10">
    <property type="entry name" value="Heme oxygenase-like"/>
    <property type="match status" value="1"/>
</dbReference>
<dbReference type="InterPro" id="IPR024423">
    <property type="entry name" value="DUF3050"/>
</dbReference>
<name>A0ABT8CRF2_9FLAO</name>
<keyword evidence="2" id="KW-1185">Reference proteome</keyword>
<dbReference type="InterPro" id="IPR016084">
    <property type="entry name" value="Haem_Oase-like_multi-hlx"/>
</dbReference>
<dbReference type="EMBL" id="JAUFQU010000001">
    <property type="protein sequence ID" value="MDN3706182.1"/>
    <property type="molecule type" value="Genomic_DNA"/>
</dbReference>
<sequence>MNPNLENLKNAIEPYRQEIVKHKVYHALKSLTDVQVFMQHHVYAVWDFMSLLKALQNSLTCTTVPWFPKEDADAVYLINEIVTGEESDVDAYGNRKSHYQLYLEAMHQSGASTAQIDLFIETLKSCGELETAYKKASLPIEVIHFLNFTFSVIYSNKPHVQAAVFTFGREDLIPDMFHVMVADLYKTNPEEIAVFKYYLERHIEVDGDHHSHLALDMTATLCGDNPVFWKEAENAAIEALKQRKLLWDSVYNEIVK</sequence>
<dbReference type="Pfam" id="PF11251">
    <property type="entry name" value="DUF3050"/>
    <property type="match status" value="1"/>
</dbReference>
<evidence type="ECO:0000313" key="2">
    <source>
        <dbReference type="Proteomes" id="UP001242368"/>
    </source>
</evidence>
<organism evidence="1 2">
    <name type="scientific">Paenimyroides ceti</name>
    <dbReference type="NCBI Taxonomy" id="395087"/>
    <lineage>
        <taxon>Bacteria</taxon>
        <taxon>Pseudomonadati</taxon>
        <taxon>Bacteroidota</taxon>
        <taxon>Flavobacteriia</taxon>
        <taxon>Flavobacteriales</taxon>
        <taxon>Flavobacteriaceae</taxon>
        <taxon>Paenimyroides</taxon>
    </lineage>
</organism>
<evidence type="ECO:0000313" key="1">
    <source>
        <dbReference type="EMBL" id="MDN3706182.1"/>
    </source>
</evidence>
<proteinExistence type="predicted"/>
<gene>
    <name evidence="1" type="ORF">QW060_03475</name>
</gene>
<accession>A0ABT8CRF2</accession>
<dbReference type="Proteomes" id="UP001242368">
    <property type="component" value="Unassembled WGS sequence"/>
</dbReference>
<dbReference type="RefSeq" id="WP_290362312.1">
    <property type="nucleotide sequence ID" value="NZ_JAUFQU010000001.1"/>
</dbReference>
<protein>
    <submittedName>
        <fullName evidence="1">DUF3050 domain-containing protein</fullName>
    </submittedName>
</protein>
<dbReference type="SUPFAM" id="SSF48613">
    <property type="entry name" value="Heme oxygenase-like"/>
    <property type="match status" value="1"/>
</dbReference>
<comment type="caution">
    <text evidence="1">The sequence shown here is derived from an EMBL/GenBank/DDBJ whole genome shotgun (WGS) entry which is preliminary data.</text>
</comment>
<reference evidence="2" key="1">
    <citation type="journal article" date="2019" name="Int. J. Syst. Evol. Microbiol.">
        <title>The Global Catalogue of Microorganisms (GCM) 10K type strain sequencing project: providing services to taxonomists for standard genome sequencing and annotation.</title>
        <authorList>
            <consortium name="The Broad Institute Genomics Platform"/>
            <consortium name="The Broad Institute Genome Sequencing Center for Infectious Disease"/>
            <person name="Wu L."/>
            <person name="Ma J."/>
        </authorList>
    </citation>
    <scope>NUCLEOTIDE SEQUENCE [LARGE SCALE GENOMIC DNA]</scope>
    <source>
        <strain evidence="2">CECT 7184</strain>
    </source>
</reference>